<gene>
    <name evidence="2" type="ORF">JC965_25370</name>
</gene>
<evidence type="ECO:0000313" key="2">
    <source>
        <dbReference type="EMBL" id="QQA60941.1"/>
    </source>
</evidence>
<protein>
    <submittedName>
        <fullName evidence="2">Uncharacterized protein</fullName>
    </submittedName>
</protein>
<accession>A0A7T3X2L8</accession>
<organism evidence="2">
    <name type="scientific">Aeromonas caviae</name>
    <name type="common">Aeromonas punctata</name>
    <dbReference type="NCBI Taxonomy" id="648"/>
    <lineage>
        <taxon>Bacteria</taxon>
        <taxon>Pseudomonadati</taxon>
        <taxon>Pseudomonadota</taxon>
        <taxon>Gammaproteobacteria</taxon>
        <taxon>Aeromonadales</taxon>
        <taxon>Aeromonadaceae</taxon>
        <taxon>Aeromonas</taxon>
    </lineage>
</organism>
<sequence length="86" mass="9604">MLALLVKRRLALTLIGSAELSMLKIAKNSALWLMPILASIIHGAWQEITEKLEWAMVYLSKNGKKSRQRKSKQNNTLDGIINSLAA</sequence>
<feature type="region of interest" description="Disordered" evidence="1">
    <location>
        <begin position="62"/>
        <end position="86"/>
    </location>
</feature>
<feature type="compositionally biased region" description="Basic residues" evidence="1">
    <location>
        <begin position="62"/>
        <end position="72"/>
    </location>
</feature>
<dbReference type="AlphaFoldDB" id="A0A7T3X2L8"/>
<dbReference type="EMBL" id="CP065937">
    <property type="protein sequence ID" value="QQA60941.1"/>
    <property type="molecule type" value="Genomic_DNA"/>
</dbReference>
<proteinExistence type="predicted"/>
<reference evidence="2" key="1">
    <citation type="submission" date="2020-12" db="EMBL/GenBank/DDBJ databases">
        <title>GES Beta-lactamases isolated from hospital effluents in Brazil.</title>
        <authorList>
            <person name="Conte D."/>
            <person name="Mesa D."/>
            <person name="Palmeiro J.K."/>
            <person name="Dalla-Costa L.M."/>
        </authorList>
    </citation>
    <scope>NUCLEOTIDE SEQUENCE [LARGE SCALE GENOMIC DNA]</scope>
    <source>
        <strain evidence="2">Aero21</strain>
    </source>
</reference>
<evidence type="ECO:0000256" key="1">
    <source>
        <dbReference type="SAM" id="MobiDB-lite"/>
    </source>
</evidence>
<name>A0A7T3X2L8_AERCA</name>